<dbReference type="HOGENOM" id="CLU_1133641_0_0_1"/>
<evidence type="ECO:0000256" key="3">
    <source>
        <dbReference type="ARBA" id="ARBA00011063"/>
    </source>
</evidence>
<dbReference type="PANTHER" id="PTHR11717:SF7">
    <property type="entry name" value="LOW MOLECULAR WEIGHT PHOSPHOTYROSINE PROTEIN PHOSPHATASE"/>
    <property type="match status" value="1"/>
</dbReference>
<dbReference type="Pfam" id="PF01451">
    <property type="entry name" value="LMWPc"/>
    <property type="match status" value="1"/>
</dbReference>
<dbReference type="FunFam" id="3.40.50.2300:FF:000105">
    <property type="entry name" value="Low molecular weight phosphotyrosine protein"/>
    <property type="match status" value="1"/>
</dbReference>
<evidence type="ECO:0000256" key="5">
    <source>
        <dbReference type="ARBA" id="ARBA00022801"/>
    </source>
</evidence>
<reference evidence="13" key="1">
    <citation type="submission" date="2010-07" db="EMBL/GenBank/DDBJ databases">
        <title>The genome sequence of Gaeumannomyces graminis var. tritici strain R3-111a-1.</title>
        <authorList>
            <consortium name="The Broad Institute Genome Sequencing Platform"/>
            <person name="Ma L.-J."/>
            <person name="Dead R."/>
            <person name="Young S."/>
            <person name="Zeng Q."/>
            <person name="Koehrsen M."/>
            <person name="Alvarado L."/>
            <person name="Berlin A."/>
            <person name="Chapman S.B."/>
            <person name="Chen Z."/>
            <person name="Freedman E."/>
            <person name="Gellesch M."/>
            <person name="Goldberg J."/>
            <person name="Griggs A."/>
            <person name="Gujja S."/>
            <person name="Heilman E.R."/>
            <person name="Heiman D."/>
            <person name="Hepburn T."/>
            <person name="Howarth C."/>
            <person name="Jen D."/>
            <person name="Larson L."/>
            <person name="Mehta T."/>
            <person name="Neiman D."/>
            <person name="Pearson M."/>
            <person name="Roberts A."/>
            <person name="Saif S."/>
            <person name="Shea T."/>
            <person name="Shenoy N."/>
            <person name="Sisk P."/>
            <person name="Stolte C."/>
            <person name="Sykes S."/>
            <person name="Walk T."/>
            <person name="White J."/>
            <person name="Yandava C."/>
            <person name="Haas B."/>
            <person name="Nusbaum C."/>
            <person name="Birren B."/>
        </authorList>
    </citation>
    <scope>NUCLEOTIDE SEQUENCE [LARGE SCALE GENOMIC DNA]</scope>
    <source>
        <strain evidence="13">R3-111a-1</strain>
    </source>
</reference>
<dbReference type="PRINTS" id="PR00719">
    <property type="entry name" value="LMWPTPASE"/>
</dbReference>
<gene>
    <name evidence="12" type="primary">20352787</name>
    <name evidence="11" type="ORF">GGTG_12329</name>
</gene>
<dbReference type="GeneID" id="20352787"/>
<evidence type="ECO:0000259" key="10">
    <source>
        <dbReference type="SMART" id="SM00226"/>
    </source>
</evidence>
<dbReference type="RefSeq" id="XP_009228490.1">
    <property type="nucleotide sequence ID" value="XM_009230226.1"/>
</dbReference>
<proteinExistence type="inferred from homology"/>
<keyword evidence="13" id="KW-1185">Reference proteome</keyword>
<dbReference type="eggNOG" id="KOG3217">
    <property type="taxonomic scope" value="Eukaryota"/>
</dbReference>
<evidence type="ECO:0000256" key="1">
    <source>
        <dbReference type="ARBA" id="ARBA00000032"/>
    </source>
</evidence>
<evidence type="ECO:0000256" key="2">
    <source>
        <dbReference type="ARBA" id="ARBA00004496"/>
    </source>
</evidence>
<dbReference type="AlphaFoldDB" id="J3PFQ4"/>
<dbReference type="SMART" id="SM00226">
    <property type="entry name" value="LMWPc"/>
    <property type="match status" value="1"/>
</dbReference>
<feature type="compositionally biased region" description="Low complexity" evidence="9">
    <location>
        <begin position="25"/>
        <end position="44"/>
    </location>
</feature>
<dbReference type="EMBL" id="GL385402">
    <property type="protein sequence ID" value="EJT70156.1"/>
    <property type="molecule type" value="Genomic_DNA"/>
</dbReference>
<dbReference type="SUPFAM" id="SSF52788">
    <property type="entry name" value="Phosphotyrosine protein phosphatases I"/>
    <property type="match status" value="1"/>
</dbReference>
<organism evidence="11">
    <name type="scientific">Gaeumannomyces tritici (strain R3-111a-1)</name>
    <name type="common">Wheat and barley take-all root rot fungus</name>
    <name type="synonym">Gaeumannomyces graminis var. tritici</name>
    <dbReference type="NCBI Taxonomy" id="644352"/>
    <lineage>
        <taxon>Eukaryota</taxon>
        <taxon>Fungi</taxon>
        <taxon>Dikarya</taxon>
        <taxon>Ascomycota</taxon>
        <taxon>Pezizomycotina</taxon>
        <taxon>Sordariomycetes</taxon>
        <taxon>Sordariomycetidae</taxon>
        <taxon>Magnaporthales</taxon>
        <taxon>Magnaporthaceae</taxon>
        <taxon>Gaeumannomyces</taxon>
    </lineage>
</organism>
<keyword evidence="5" id="KW-0378">Hydrolase</keyword>
<comment type="subcellular location">
    <subcellularLocation>
        <location evidence="2">Cytoplasm</location>
    </subcellularLocation>
</comment>
<comment type="catalytic activity">
    <reaction evidence="7">
        <text>O-phospho-L-tyrosyl-[protein] + H2O = L-tyrosyl-[protein] + phosphate</text>
        <dbReference type="Rhea" id="RHEA:10684"/>
        <dbReference type="Rhea" id="RHEA-COMP:10136"/>
        <dbReference type="Rhea" id="RHEA-COMP:20101"/>
        <dbReference type="ChEBI" id="CHEBI:15377"/>
        <dbReference type="ChEBI" id="CHEBI:43474"/>
        <dbReference type="ChEBI" id="CHEBI:46858"/>
        <dbReference type="ChEBI" id="CHEBI:61978"/>
        <dbReference type="EC" id="3.1.3.48"/>
    </reaction>
</comment>
<comment type="catalytic activity">
    <reaction evidence="1">
        <text>a phosphate monoester + H2O = an alcohol + phosphate</text>
        <dbReference type="Rhea" id="RHEA:15017"/>
        <dbReference type="ChEBI" id="CHEBI:15377"/>
        <dbReference type="ChEBI" id="CHEBI:30879"/>
        <dbReference type="ChEBI" id="CHEBI:43474"/>
        <dbReference type="ChEBI" id="CHEBI:67140"/>
        <dbReference type="EC" id="3.1.3.2"/>
    </reaction>
</comment>
<dbReference type="STRING" id="644352.J3PFQ4"/>
<evidence type="ECO:0000313" key="13">
    <source>
        <dbReference type="Proteomes" id="UP000006039"/>
    </source>
</evidence>
<comment type="similarity">
    <text evidence="3">Belongs to the low molecular weight phosphotyrosine protein phosphatase family.</text>
</comment>
<evidence type="ECO:0000313" key="11">
    <source>
        <dbReference type="EMBL" id="EJT70156.1"/>
    </source>
</evidence>
<evidence type="ECO:0000256" key="7">
    <source>
        <dbReference type="ARBA" id="ARBA00051722"/>
    </source>
</evidence>
<name>J3PFQ4_GAET3</name>
<evidence type="ECO:0000313" key="12">
    <source>
        <dbReference type="EnsemblFungi" id="EJT70156"/>
    </source>
</evidence>
<sequence length="245" mass="26621">MPRADGWSSRAGSRVPVRPSTAGAQQQQQQQQQPQLQGPLSPLSPQLPDQAVSVLFCCLGNICRSTMAEGVFQSLTRTPQYKDRVGRIDSCGTAAYHTGEPPDSRTMETLRANGIVDYYHSARKVNNKDFDTFDYIFAMDRSNLKDLQQMKASLKRLKGQDSRAKVMLFGEFSGTGRVEVVSDPYYGGDDGFALTYQQAVRFSENFLKETFPDAAAEASPADGRPEAAGTGDNVVNVGGSSSGDS</sequence>
<dbReference type="InterPro" id="IPR023485">
    <property type="entry name" value="Ptyr_pPase"/>
</dbReference>
<dbReference type="FunCoup" id="J3PFQ4">
    <property type="interactions" value="573"/>
</dbReference>
<keyword evidence="6" id="KW-0904">Protein phosphatase</keyword>
<evidence type="ECO:0000256" key="6">
    <source>
        <dbReference type="ARBA" id="ARBA00022912"/>
    </source>
</evidence>
<keyword evidence="4" id="KW-0963">Cytoplasm</keyword>
<evidence type="ECO:0000256" key="9">
    <source>
        <dbReference type="SAM" id="MobiDB-lite"/>
    </source>
</evidence>
<reference evidence="12" key="4">
    <citation type="journal article" date="2015" name="G3 (Bethesda)">
        <title>Genome sequences of three phytopathogenic species of the Magnaporthaceae family of fungi.</title>
        <authorList>
            <person name="Okagaki L.H."/>
            <person name="Nunes C.C."/>
            <person name="Sailsbery J."/>
            <person name="Clay B."/>
            <person name="Brown D."/>
            <person name="John T."/>
            <person name="Oh Y."/>
            <person name="Young N."/>
            <person name="Fitzgerald M."/>
            <person name="Haas B.J."/>
            <person name="Zeng Q."/>
            <person name="Young S."/>
            <person name="Adiconis X."/>
            <person name="Fan L."/>
            <person name="Levin J.Z."/>
            <person name="Mitchell T.K."/>
            <person name="Okubara P.A."/>
            <person name="Farman M.L."/>
            <person name="Kohn L.M."/>
            <person name="Birren B."/>
            <person name="Ma L.-J."/>
            <person name="Dean R.A."/>
        </authorList>
    </citation>
    <scope>NUCLEOTIDE SEQUENCE</scope>
    <source>
        <strain evidence="12">R3-111a-1</strain>
    </source>
</reference>
<accession>J3PFQ4</accession>
<feature type="region of interest" description="Disordered" evidence="9">
    <location>
        <begin position="213"/>
        <end position="245"/>
    </location>
</feature>
<dbReference type="GO" id="GO:0005737">
    <property type="term" value="C:cytoplasm"/>
    <property type="evidence" value="ECO:0007669"/>
    <property type="project" value="UniProtKB-SubCell"/>
</dbReference>
<feature type="region of interest" description="Disordered" evidence="9">
    <location>
        <begin position="1"/>
        <end position="44"/>
    </location>
</feature>
<evidence type="ECO:0000256" key="8">
    <source>
        <dbReference type="PIRSR" id="PIRSR617867-1"/>
    </source>
</evidence>
<dbReference type="Gene3D" id="3.40.50.2300">
    <property type="match status" value="1"/>
</dbReference>
<dbReference type="InterPro" id="IPR017867">
    <property type="entry name" value="Tyr_phospatase_low_mol_wt"/>
</dbReference>
<feature type="active site" evidence="8">
    <location>
        <position position="64"/>
    </location>
</feature>
<dbReference type="GO" id="GO:0004725">
    <property type="term" value="F:protein tyrosine phosphatase activity"/>
    <property type="evidence" value="ECO:0007669"/>
    <property type="project" value="UniProtKB-EC"/>
</dbReference>
<evidence type="ECO:0000256" key="4">
    <source>
        <dbReference type="ARBA" id="ARBA00022490"/>
    </source>
</evidence>
<dbReference type="InterPro" id="IPR050438">
    <property type="entry name" value="LMW_PTPase"/>
</dbReference>
<feature type="domain" description="Phosphotyrosine protein phosphatase I" evidence="10">
    <location>
        <begin position="52"/>
        <end position="209"/>
    </location>
</feature>
<dbReference type="PANTHER" id="PTHR11717">
    <property type="entry name" value="LOW MOLECULAR WEIGHT PROTEIN TYROSINE PHOSPHATASE"/>
    <property type="match status" value="1"/>
</dbReference>
<dbReference type="Proteomes" id="UP000006039">
    <property type="component" value="Unassembled WGS sequence"/>
</dbReference>
<dbReference type="InterPro" id="IPR036196">
    <property type="entry name" value="Ptyr_pPase_sf"/>
</dbReference>
<dbReference type="OrthoDB" id="3388at2759"/>
<protein>
    <submittedName>
        <fullName evidence="11">Phosphotyrosine protein phosphatase</fullName>
    </submittedName>
</protein>
<dbReference type="GO" id="GO:0003993">
    <property type="term" value="F:acid phosphatase activity"/>
    <property type="evidence" value="ECO:0007669"/>
    <property type="project" value="UniProtKB-EC"/>
</dbReference>
<feature type="active site" description="Nucleophile" evidence="8">
    <location>
        <position position="58"/>
    </location>
</feature>
<dbReference type="EnsemblFungi" id="EJT70156">
    <property type="protein sequence ID" value="EJT70156"/>
    <property type="gene ID" value="GGTG_12329"/>
</dbReference>
<feature type="active site" description="Proton donor" evidence="8">
    <location>
        <position position="183"/>
    </location>
</feature>
<reference evidence="12" key="5">
    <citation type="submission" date="2018-04" db="UniProtKB">
        <authorList>
            <consortium name="EnsemblFungi"/>
        </authorList>
    </citation>
    <scope>IDENTIFICATION</scope>
    <source>
        <strain evidence="12">R3-111a-1</strain>
    </source>
</reference>
<reference evidence="11" key="3">
    <citation type="submission" date="2010-09" db="EMBL/GenBank/DDBJ databases">
        <title>Annotation of Gaeumannomyces graminis var. tritici R3-111a-1.</title>
        <authorList>
            <consortium name="The Broad Institute Genome Sequencing Platform"/>
            <person name="Ma L.-J."/>
            <person name="Dead R."/>
            <person name="Young S.K."/>
            <person name="Zeng Q."/>
            <person name="Gargeya S."/>
            <person name="Fitzgerald M."/>
            <person name="Haas B."/>
            <person name="Abouelleil A."/>
            <person name="Alvarado L."/>
            <person name="Arachchi H.M."/>
            <person name="Berlin A."/>
            <person name="Brown A."/>
            <person name="Chapman S.B."/>
            <person name="Chen Z."/>
            <person name="Dunbar C."/>
            <person name="Freedman E."/>
            <person name="Gearin G."/>
            <person name="Gellesch M."/>
            <person name="Goldberg J."/>
            <person name="Griggs A."/>
            <person name="Gujja S."/>
            <person name="Heiman D."/>
            <person name="Howarth C."/>
            <person name="Larson L."/>
            <person name="Lui A."/>
            <person name="MacDonald P.J.P."/>
            <person name="Mehta T."/>
            <person name="Montmayeur A."/>
            <person name="Murphy C."/>
            <person name="Neiman D."/>
            <person name="Pearson M."/>
            <person name="Priest M."/>
            <person name="Roberts A."/>
            <person name="Saif S."/>
            <person name="Shea T."/>
            <person name="Shenoy N."/>
            <person name="Sisk P."/>
            <person name="Stolte C."/>
            <person name="Sykes S."/>
            <person name="Yandava C."/>
            <person name="Wortman J."/>
            <person name="Nusbaum C."/>
            <person name="Birren B."/>
        </authorList>
    </citation>
    <scope>NUCLEOTIDE SEQUENCE</scope>
    <source>
        <strain evidence="11">R3-111a-1</strain>
    </source>
</reference>
<dbReference type="CDD" id="cd16343">
    <property type="entry name" value="LMWPTP"/>
    <property type="match status" value="1"/>
</dbReference>
<dbReference type="VEuPathDB" id="FungiDB:GGTG_12329"/>
<reference evidence="11" key="2">
    <citation type="submission" date="2010-07" db="EMBL/GenBank/DDBJ databases">
        <authorList>
            <consortium name="The Broad Institute Genome Sequencing Platform"/>
            <consortium name="Broad Institute Genome Sequencing Center for Infectious Disease"/>
            <person name="Ma L.-J."/>
            <person name="Dead R."/>
            <person name="Young S."/>
            <person name="Zeng Q."/>
            <person name="Koehrsen M."/>
            <person name="Alvarado L."/>
            <person name="Berlin A."/>
            <person name="Chapman S.B."/>
            <person name="Chen Z."/>
            <person name="Freedman E."/>
            <person name="Gellesch M."/>
            <person name="Goldberg J."/>
            <person name="Griggs A."/>
            <person name="Gujja S."/>
            <person name="Heilman E.R."/>
            <person name="Heiman D."/>
            <person name="Hepburn T."/>
            <person name="Howarth C."/>
            <person name="Jen D."/>
            <person name="Larson L."/>
            <person name="Mehta T."/>
            <person name="Neiman D."/>
            <person name="Pearson M."/>
            <person name="Roberts A."/>
            <person name="Saif S."/>
            <person name="Shea T."/>
            <person name="Shenoy N."/>
            <person name="Sisk P."/>
            <person name="Stolte C."/>
            <person name="Sykes S."/>
            <person name="Walk T."/>
            <person name="White J."/>
            <person name="Yandava C."/>
            <person name="Haas B."/>
            <person name="Nusbaum C."/>
            <person name="Birren B."/>
        </authorList>
    </citation>
    <scope>NUCLEOTIDE SEQUENCE</scope>
    <source>
        <strain evidence="11">R3-111a-1</strain>
    </source>
</reference>
<feature type="compositionally biased region" description="Low complexity" evidence="9">
    <location>
        <begin position="231"/>
        <end position="245"/>
    </location>
</feature>